<keyword evidence="1" id="KW-0812">Transmembrane</keyword>
<accession>A0AAV7PGY5</accession>
<dbReference type="EMBL" id="JANPWB010000011">
    <property type="protein sequence ID" value="KAJ1126444.1"/>
    <property type="molecule type" value="Genomic_DNA"/>
</dbReference>
<organism evidence="2 3">
    <name type="scientific">Pleurodeles waltl</name>
    <name type="common">Iberian ribbed newt</name>
    <dbReference type="NCBI Taxonomy" id="8319"/>
    <lineage>
        <taxon>Eukaryota</taxon>
        <taxon>Metazoa</taxon>
        <taxon>Chordata</taxon>
        <taxon>Craniata</taxon>
        <taxon>Vertebrata</taxon>
        <taxon>Euteleostomi</taxon>
        <taxon>Amphibia</taxon>
        <taxon>Batrachia</taxon>
        <taxon>Caudata</taxon>
        <taxon>Salamandroidea</taxon>
        <taxon>Salamandridae</taxon>
        <taxon>Pleurodelinae</taxon>
        <taxon>Pleurodeles</taxon>
    </lineage>
</organism>
<dbReference type="PANTHER" id="PTHR33050:SF7">
    <property type="entry name" value="RIBONUCLEASE H"/>
    <property type="match status" value="1"/>
</dbReference>
<dbReference type="InterPro" id="IPR043502">
    <property type="entry name" value="DNA/RNA_pol_sf"/>
</dbReference>
<dbReference type="Proteomes" id="UP001066276">
    <property type="component" value="Chromosome 7"/>
</dbReference>
<gene>
    <name evidence="2" type="ORF">NDU88_004851</name>
</gene>
<evidence type="ECO:0000313" key="3">
    <source>
        <dbReference type="Proteomes" id="UP001066276"/>
    </source>
</evidence>
<keyword evidence="1" id="KW-0472">Membrane</keyword>
<dbReference type="InterPro" id="IPR043128">
    <property type="entry name" value="Rev_trsase/Diguanyl_cyclase"/>
</dbReference>
<evidence type="ECO:0000256" key="1">
    <source>
        <dbReference type="SAM" id="Phobius"/>
    </source>
</evidence>
<evidence type="ECO:0000313" key="2">
    <source>
        <dbReference type="EMBL" id="KAJ1126444.1"/>
    </source>
</evidence>
<dbReference type="SUPFAM" id="SSF56672">
    <property type="entry name" value="DNA/RNA polymerases"/>
    <property type="match status" value="1"/>
</dbReference>
<name>A0AAV7PGY5_PLEWA</name>
<sequence>MIGSQHYQFAVLLFDLTSAPQVFTKVMAVVTADLRREGVSAFPYLDDWLIKAKSPEFVLHHVQMITQLLFNLGFTVNVPNSHLKSCQRLLFVEAVLETTLSLAYPLPQQIQDVQALIPMFQKGAAVPVLRLLGLFASCILLVTHARWHMRALQWCLRKQWFHHRGDLKESITIFRYTAADLRWCAVDGNLSQGRPSSLPPPVATVITDAPL</sequence>
<keyword evidence="3" id="KW-1185">Reference proteome</keyword>
<dbReference type="AlphaFoldDB" id="A0AAV7PGY5"/>
<reference evidence="2" key="1">
    <citation type="journal article" date="2022" name="bioRxiv">
        <title>Sequencing and chromosome-scale assembly of the giantPleurodeles waltlgenome.</title>
        <authorList>
            <person name="Brown T."/>
            <person name="Elewa A."/>
            <person name="Iarovenko S."/>
            <person name="Subramanian E."/>
            <person name="Araus A.J."/>
            <person name="Petzold A."/>
            <person name="Susuki M."/>
            <person name="Suzuki K.-i.T."/>
            <person name="Hayashi T."/>
            <person name="Toyoda A."/>
            <person name="Oliveira C."/>
            <person name="Osipova E."/>
            <person name="Leigh N.D."/>
            <person name="Simon A."/>
            <person name="Yun M.H."/>
        </authorList>
    </citation>
    <scope>NUCLEOTIDE SEQUENCE</scope>
    <source>
        <strain evidence="2">20211129_DDA</strain>
        <tissue evidence="2">Liver</tissue>
    </source>
</reference>
<protein>
    <submittedName>
        <fullName evidence="2">Uncharacterized protein</fullName>
    </submittedName>
</protein>
<keyword evidence="1" id="KW-1133">Transmembrane helix</keyword>
<dbReference type="InterPro" id="IPR052055">
    <property type="entry name" value="Hepadnavirus_pol/RT"/>
</dbReference>
<feature type="transmembrane region" description="Helical" evidence="1">
    <location>
        <begin position="124"/>
        <end position="143"/>
    </location>
</feature>
<proteinExistence type="predicted"/>
<dbReference type="Gene3D" id="3.30.70.270">
    <property type="match status" value="1"/>
</dbReference>
<dbReference type="PANTHER" id="PTHR33050">
    <property type="entry name" value="REVERSE TRANSCRIPTASE DOMAIN-CONTAINING PROTEIN"/>
    <property type="match status" value="1"/>
</dbReference>
<comment type="caution">
    <text evidence="2">The sequence shown here is derived from an EMBL/GenBank/DDBJ whole genome shotgun (WGS) entry which is preliminary data.</text>
</comment>